<evidence type="ECO:0008006" key="4">
    <source>
        <dbReference type="Google" id="ProtNLM"/>
    </source>
</evidence>
<proteinExistence type="predicted"/>
<sequence length="486" mass="49822">MTPSPLPTQAYVTISADEQINVGSSGERSVTVGWMFWDGGAQVPVPANDSLVIDARDLAGIASVTADDPRCAAEGRVVTCVNKEASQSRSVEFTLRADAGAAPGGSGTITYTLTADRATGATAKAKVVAGTPNLVVGRVPDVTHAGIGSRISVPLRLRNTGDLATDRRIMLRWESVGGLVFDRKFSNCAYGEGDEPGEPGSRTSVTCVFTASSDSVPAGGTVKLSSPLTATVGKRVLTAVTDYSVRLLKPREQPGGGSHQGTGPALTLVRASGAGGGFEHGAEGRFTVGADNSADLAADATAQRGRRAGEWILDINAVNHGPASAYGIDDKPVAVVDVVLPKGVVATGTAHTEEEDSPYGPCLLRISSTTTAPFEAGHRHYVCTVPFGVAAGKSQLFELWVKSAEGYDDAKGRATVRPGPAGIPLHDPDASNDSIAFAIGTPATPTAATPSGDTMNATGRTLIATAAGAVLLGAAVLVVRRRGRTR</sequence>
<accession>A0ABU0QFX5</accession>
<organism evidence="2 3">
    <name type="scientific">Streptomyces africanus</name>
    <dbReference type="NCBI Taxonomy" id="231024"/>
    <lineage>
        <taxon>Bacteria</taxon>
        <taxon>Bacillati</taxon>
        <taxon>Actinomycetota</taxon>
        <taxon>Actinomycetes</taxon>
        <taxon>Kitasatosporales</taxon>
        <taxon>Streptomycetaceae</taxon>
        <taxon>Streptomyces</taxon>
    </lineage>
</organism>
<evidence type="ECO:0000313" key="3">
    <source>
        <dbReference type="Proteomes" id="UP001232755"/>
    </source>
</evidence>
<name>A0ABU0QFX5_9ACTN</name>
<gene>
    <name evidence="2" type="ORF">QF034_000286</name>
</gene>
<evidence type="ECO:0000313" key="2">
    <source>
        <dbReference type="EMBL" id="MDQ0746055.1"/>
    </source>
</evidence>
<keyword evidence="3" id="KW-1185">Reference proteome</keyword>
<evidence type="ECO:0000256" key="1">
    <source>
        <dbReference type="SAM" id="Phobius"/>
    </source>
</evidence>
<keyword evidence="1" id="KW-1133">Transmembrane helix</keyword>
<reference evidence="2 3" key="1">
    <citation type="submission" date="2023-07" db="EMBL/GenBank/DDBJ databases">
        <title>Comparative genomics of wheat-associated soil bacteria to identify genetic determinants of phenazine resistance.</title>
        <authorList>
            <person name="Mouncey N."/>
        </authorList>
    </citation>
    <scope>NUCLEOTIDE SEQUENCE [LARGE SCALE GENOMIC DNA]</scope>
    <source>
        <strain evidence="2 3">B3I12</strain>
    </source>
</reference>
<dbReference type="Proteomes" id="UP001232755">
    <property type="component" value="Unassembled WGS sequence"/>
</dbReference>
<protein>
    <recommendedName>
        <fullName evidence="4">Gram-positive cocci surface proteins LPxTG domain-containing protein</fullName>
    </recommendedName>
</protein>
<feature type="transmembrane region" description="Helical" evidence="1">
    <location>
        <begin position="461"/>
        <end position="479"/>
    </location>
</feature>
<comment type="caution">
    <text evidence="2">The sequence shown here is derived from an EMBL/GenBank/DDBJ whole genome shotgun (WGS) entry which is preliminary data.</text>
</comment>
<keyword evidence="1" id="KW-0812">Transmembrane</keyword>
<dbReference type="EMBL" id="JAUSYP010000001">
    <property type="protein sequence ID" value="MDQ0746055.1"/>
    <property type="molecule type" value="Genomic_DNA"/>
</dbReference>
<keyword evidence="1" id="KW-0472">Membrane</keyword>